<comment type="subcellular location">
    <subcellularLocation>
        <location evidence="1">Cell membrane</location>
    </subcellularLocation>
</comment>
<feature type="transmembrane region" description="Helical" evidence="10">
    <location>
        <begin position="308"/>
        <end position="329"/>
    </location>
</feature>
<reference evidence="12" key="1">
    <citation type="submission" date="2019-08" db="EMBL/GenBank/DDBJ databases">
        <title>Reference gene set and small RNA set construction with multiple tissues from Davidia involucrata Baill.</title>
        <authorList>
            <person name="Yang H."/>
            <person name="Zhou C."/>
            <person name="Li G."/>
            <person name="Wang J."/>
            <person name="Gao P."/>
            <person name="Wang M."/>
            <person name="Wang R."/>
            <person name="Zhao Y."/>
        </authorList>
    </citation>
    <scope>NUCLEOTIDE SEQUENCE</scope>
    <source>
        <tissue evidence="12">Mixed with DoveR01_LX</tissue>
    </source>
</reference>
<organism evidence="12">
    <name type="scientific">Davidia involucrata</name>
    <name type="common">Dove tree</name>
    <dbReference type="NCBI Taxonomy" id="16924"/>
    <lineage>
        <taxon>Eukaryota</taxon>
        <taxon>Viridiplantae</taxon>
        <taxon>Streptophyta</taxon>
        <taxon>Embryophyta</taxon>
        <taxon>Tracheophyta</taxon>
        <taxon>Spermatophyta</taxon>
        <taxon>Magnoliopsida</taxon>
        <taxon>eudicotyledons</taxon>
        <taxon>Gunneridae</taxon>
        <taxon>Pentapetalae</taxon>
        <taxon>asterids</taxon>
        <taxon>Cornales</taxon>
        <taxon>Nyssaceae</taxon>
        <taxon>Davidia</taxon>
    </lineage>
</organism>
<accession>A0A5B7BXK8</accession>
<sequence>MAVQDSLEVAANDHCDDDDGCSIRTGTVWTCIAHIIAAVIGSGVLSLAWSTAQLGWIAGPVSLLCFAVVTYVSAFLLSDCYRSPHSITGARNQSYMDAVRVNLGRKRTWACGLLQYLSLYGTCIAYVITTSTCLRAIQRGNCYHKEGHKAPCDYGVTVYMLLFGAIQIVMSQIPDFHNMAWLSIVAALMSFSYSFIGLALGFAKVIENGEIKGSIVGVPADSLAQKLWLVFQALGDIAFAYPYSIILLEIQDTLKSPPPENRTMKKASMAAIFITTFFYLCCGCFGYAAFGNNTPGNLLTGFGFYEPYWLIDFANVCVVLHLIGGYQIYSQPVFAFVERWFTGKFPGSGFLNNFYTIRLPLLPAFQLNLFRLCYRTAYVISTTGIAMIFPYFNQVLGVLGALNFWPLAIYFPVEMYFVQRKIGAWTRKWVVLQTFSIVCLVVSIAALIGSVEGLVSAKLS</sequence>
<feature type="transmembrane region" description="Helical" evidence="10">
    <location>
        <begin position="430"/>
        <end position="451"/>
    </location>
</feature>
<dbReference type="GO" id="GO:0005886">
    <property type="term" value="C:plasma membrane"/>
    <property type="evidence" value="ECO:0007669"/>
    <property type="project" value="UniProtKB-SubCell"/>
</dbReference>
<evidence type="ECO:0000256" key="3">
    <source>
        <dbReference type="ARBA" id="ARBA00022475"/>
    </source>
</evidence>
<gene>
    <name evidence="12" type="ORF">Din_042237</name>
</gene>
<dbReference type="EMBL" id="GHES01042237">
    <property type="protein sequence ID" value="MPA72796.1"/>
    <property type="molecule type" value="Transcribed_RNA"/>
</dbReference>
<feature type="transmembrane region" description="Helical" evidence="10">
    <location>
        <begin position="398"/>
        <end position="418"/>
    </location>
</feature>
<feature type="transmembrane region" description="Helical" evidence="10">
    <location>
        <begin position="269"/>
        <end position="288"/>
    </location>
</feature>
<feature type="transmembrane region" description="Helical" evidence="10">
    <location>
        <begin position="372"/>
        <end position="392"/>
    </location>
</feature>
<dbReference type="FunFam" id="1.20.1740.10:FF:000055">
    <property type="entry name" value="Amino acid permease 6"/>
    <property type="match status" value="1"/>
</dbReference>
<keyword evidence="3" id="KW-1003">Cell membrane</keyword>
<feature type="domain" description="Amino acid transporter transmembrane" evidence="11">
    <location>
        <begin position="24"/>
        <end position="455"/>
    </location>
</feature>
<feature type="transmembrane region" description="Helical" evidence="10">
    <location>
        <begin position="154"/>
        <end position="173"/>
    </location>
</feature>
<dbReference type="GO" id="GO:0015293">
    <property type="term" value="F:symporter activity"/>
    <property type="evidence" value="ECO:0007669"/>
    <property type="project" value="UniProtKB-KW"/>
</dbReference>
<feature type="transmembrane region" description="Helical" evidence="10">
    <location>
        <begin position="113"/>
        <end position="134"/>
    </location>
</feature>
<evidence type="ECO:0000259" key="11">
    <source>
        <dbReference type="Pfam" id="PF01490"/>
    </source>
</evidence>
<dbReference type="AlphaFoldDB" id="A0A5B7BXK8"/>
<dbReference type="GO" id="GO:0006865">
    <property type="term" value="P:amino acid transport"/>
    <property type="evidence" value="ECO:0007669"/>
    <property type="project" value="UniProtKB-KW"/>
</dbReference>
<proteinExistence type="inferred from homology"/>
<evidence type="ECO:0000256" key="6">
    <source>
        <dbReference type="ARBA" id="ARBA00022970"/>
    </source>
</evidence>
<evidence type="ECO:0000256" key="5">
    <source>
        <dbReference type="ARBA" id="ARBA00022847"/>
    </source>
</evidence>
<comment type="similarity">
    <text evidence="9">Belongs to the amino acid/polyamine transporter 2 family. Amino acid/auxin permease (AAAP) (TC 2.A.18.2) subfamily.</text>
</comment>
<protein>
    <submittedName>
        <fullName evidence="12">Putative amino acid permease 7 isoform X2</fullName>
    </submittedName>
</protein>
<name>A0A5B7BXK8_DAVIN</name>
<keyword evidence="8 10" id="KW-0472">Membrane</keyword>
<feature type="transmembrane region" description="Helical" evidence="10">
    <location>
        <begin position="27"/>
        <end position="49"/>
    </location>
</feature>
<evidence type="ECO:0000256" key="8">
    <source>
        <dbReference type="ARBA" id="ARBA00023136"/>
    </source>
</evidence>
<keyword evidence="6" id="KW-0029">Amino-acid transport</keyword>
<evidence type="ECO:0000256" key="7">
    <source>
        <dbReference type="ARBA" id="ARBA00022989"/>
    </source>
</evidence>
<dbReference type="PANTHER" id="PTHR48017">
    <property type="entry name" value="OS05G0424000 PROTEIN-RELATED"/>
    <property type="match status" value="1"/>
</dbReference>
<evidence type="ECO:0000256" key="10">
    <source>
        <dbReference type="SAM" id="Phobius"/>
    </source>
</evidence>
<dbReference type="InterPro" id="IPR013057">
    <property type="entry name" value="AA_transpt_TM"/>
</dbReference>
<keyword evidence="2" id="KW-0813">Transport</keyword>
<evidence type="ECO:0000256" key="2">
    <source>
        <dbReference type="ARBA" id="ARBA00022448"/>
    </source>
</evidence>
<evidence type="ECO:0000256" key="9">
    <source>
        <dbReference type="ARBA" id="ARBA00061463"/>
    </source>
</evidence>
<evidence type="ECO:0000256" key="4">
    <source>
        <dbReference type="ARBA" id="ARBA00022692"/>
    </source>
</evidence>
<keyword evidence="7 10" id="KW-1133">Transmembrane helix</keyword>
<keyword evidence="5" id="KW-0769">Symport</keyword>
<keyword evidence="4 10" id="KW-0812">Transmembrane</keyword>
<dbReference type="Pfam" id="PF01490">
    <property type="entry name" value="Aa_trans"/>
    <property type="match status" value="1"/>
</dbReference>
<evidence type="ECO:0000313" key="12">
    <source>
        <dbReference type="EMBL" id="MPA72796.1"/>
    </source>
</evidence>
<feature type="transmembrane region" description="Helical" evidence="10">
    <location>
        <begin position="179"/>
        <end position="203"/>
    </location>
</feature>
<evidence type="ECO:0000256" key="1">
    <source>
        <dbReference type="ARBA" id="ARBA00004236"/>
    </source>
</evidence>
<feature type="transmembrane region" description="Helical" evidence="10">
    <location>
        <begin position="56"/>
        <end position="77"/>
    </location>
</feature>